<feature type="region of interest" description="Disordered" evidence="5">
    <location>
        <begin position="302"/>
        <end position="327"/>
    </location>
</feature>
<feature type="region of interest" description="Disordered" evidence="5">
    <location>
        <begin position="663"/>
        <end position="742"/>
    </location>
</feature>
<dbReference type="InterPro" id="IPR022043">
    <property type="entry name" value="CAF1A_DD"/>
</dbReference>
<feature type="region of interest" description="Disordered" evidence="5">
    <location>
        <begin position="30"/>
        <end position="172"/>
    </location>
</feature>
<feature type="domain" description="Chromatin assembly factor 1 subunit A dimerization" evidence="6">
    <location>
        <begin position="619"/>
        <end position="685"/>
    </location>
</feature>
<sequence length="1269" mass="131232">MSASDTPEKKRKQQDIAFFFQSSGRAKKVACDRHANASPPTAAARLPSVAPPVAVNSPASASAVVTSPPSAEKTAAALTSPSSAKKRAAARSRPSPLTSSASASAATPLPVASCAAQPATATATATPSTLPPPPPPSSSGTAAATTIATAAPAPTPRAPRSKEDKELPHIERGKVRFREPRLPLENMSTTLSLLVQFREFIDAPSVGPLDALPPQYHALLAHYVQDATASLDHVAQTVYNKMMPPRIDSGDDSLSESDDDADAVQDAGFSSDPSRDPRSKLAVDHIRKAIIAIADRVNYGGMRRTPPPPDVVAPSPGSTPALPSTTESAVLSTPVPSAEADLAIPSLALYRWEIKQPSLYFSPDVCRQIEQRVERRLAAKAHLASLVAEMPDAMYASLLAGGKVTQRNLVVAAAKPAKAAKLAKASSATDATAPSAAASSTVTASMIVPAPVATADMTDETLPAPVPPPKETAAQARARRTAEAEAAALAAQPRLSGFFSVRKPAHPAPAVAAAGGGRGAPGAAADGGAGGVPAAYRRLFLPYQLKSHATLAPRPAPMTPAAQAAFDALLADPAASAASLARDEAAARRANGRVGFFQRTARTAHRPRLAPNAADTTWKLIQFHLQWRPPYWGTWIRTADERDIRPRRPFARSRQLDYDVQSDLEWEEDVSGDDCSDAGEEDDEELAGGPGDSASEMLEDEDDGWLVPHGYLSDDEGMADGHGDGDEAMADAEAGGEGGPLSLSKLMKTAALPDATSGDPCQTAASRGMKRHQNDIVRRPVQICDQYVWGIQYEGDDAADRTHPSYNPLAVRIVACASFLVPNAPLVDAARPEDGAAIAEWDDALLSKDGMTIRFDAVHAAAKDGARDAKDAKGLEADDAKAAPKRGPFPQQRDPDLARLIDAQDTPHLPVLVEAARPHFPEVTKRHLEIAIKRIAVKGKRIRTAPGDVDPAAAALAPAVKPEFATDAASPTAPRTVDATPGLATTAPPPSTEDANRGHAWRVKRALLHLLPPPVAQARQRAFEASDAAQEASRLRKQQRQLDRELKSAAATAAAAAAAAALGRAATAPSAGARTATVAPGLMTPVTDTASSAAVFRRASPDGAARPVPLPAARPAAGAPNALMRSPPTPTPAKRVAGPADAPASPEPRGASPAQSEHASRHALRLFASPGGGPRPVTAPAAPASALANGGASGVGALPHASQASLASMFKKTATVPLARPSLAGSSRSAGAAAAAPARQQVALPLHSLRPVAVPPGMSAKAAGKRPLP</sequence>
<evidence type="ECO:0000259" key="6">
    <source>
        <dbReference type="Pfam" id="PF12253"/>
    </source>
</evidence>
<dbReference type="GO" id="GO:0033186">
    <property type="term" value="C:CAF-1 complex"/>
    <property type="evidence" value="ECO:0007669"/>
    <property type="project" value="TreeGrafter"/>
</dbReference>
<keyword evidence="2" id="KW-0227">DNA damage</keyword>
<dbReference type="Proteomes" id="UP000274922">
    <property type="component" value="Unassembled WGS sequence"/>
</dbReference>
<feature type="region of interest" description="Disordered" evidence="5">
    <location>
        <begin position="243"/>
        <end position="280"/>
    </location>
</feature>
<feature type="region of interest" description="Disordered" evidence="5">
    <location>
        <begin position="866"/>
        <end position="894"/>
    </location>
</feature>
<protein>
    <recommendedName>
        <fullName evidence="6">Chromatin assembly factor 1 subunit A dimerization domain-containing protein</fullName>
    </recommendedName>
</protein>
<evidence type="ECO:0000256" key="1">
    <source>
        <dbReference type="ARBA" id="ARBA00004123"/>
    </source>
</evidence>
<keyword evidence="4" id="KW-0539">Nucleus</keyword>
<dbReference type="GO" id="GO:0006281">
    <property type="term" value="P:DNA repair"/>
    <property type="evidence" value="ECO:0007669"/>
    <property type="project" value="UniProtKB-KW"/>
</dbReference>
<dbReference type="PANTHER" id="PTHR15272">
    <property type="entry name" value="CHROMATIN ASSEMBLY FACTOR 1 SUBUNIT A CAF-1 SUBUNIT A"/>
    <property type="match status" value="1"/>
</dbReference>
<dbReference type="OrthoDB" id="440676at2759"/>
<keyword evidence="8" id="KW-1185">Reference proteome</keyword>
<dbReference type="AlphaFoldDB" id="A0A4P9XF15"/>
<feature type="region of interest" description="Disordered" evidence="5">
    <location>
        <begin position="964"/>
        <end position="998"/>
    </location>
</feature>
<feature type="region of interest" description="Disordered" evidence="5">
    <location>
        <begin position="1250"/>
        <end position="1269"/>
    </location>
</feature>
<gene>
    <name evidence="7" type="ORF">CXG81DRAFT_16445</name>
</gene>
<evidence type="ECO:0000256" key="2">
    <source>
        <dbReference type="ARBA" id="ARBA00022763"/>
    </source>
</evidence>
<feature type="compositionally biased region" description="Acidic residues" evidence="5">
    <location>
        <begin position="250"/>
        <end position="263"/>
    </location>
</feature>
<keyword evidence="3" id="KW-0234">DNA repair</keyword>
<feature type="compositionally biased region" description="Low complexity" evidence="5">
    <location>
        <begin position="47"/>
        <end position="71"/>
    </location>
</feature>
<feature type="compositionally biased region" description="Low complexity" evidence="5">
    <location>
        <begin position="1103"/>
        <end position="1123"/>
    </location>
</feature>
<feature type="compositionally biased region" description="Acidic residues" evidence="5">
    <location>
        <begin position="663"/>
        <end position="686"/>
    </location>
</feature>
<feature type="compositionally biased region" description="Low complexity" evidence="5">
    <location>
        <begin position="138"/>
        <end position="152"/>
    </location>
</feature>
<dbReference type="GO" id="GO:0006334">
    <property type="term" value="P:nucleosome assembly"/>
    <property type="evidence" value="ECO:0007669"/>
    <property type="project" value="TreeGrafter"/>
</dbReference>
<dbReference type="PANTHER" id="PTHR15272:SF0">
    <property type="entry name" value="CHROMATIN ASSEMBLY FACTOR 1 SUBUNIT A"/>
    <property type="match status" value="1"/>
</dbReference>
<feature type="compositionally biased region" description="Basic and acidic residues" evidence="5">
    <location>
        <begin position="160"/>
        <end position="172"/>
    </location>
</feature>
<comment type="subcellular location">
    <subcellularLocation>
        <location evidence="1">Nucleus</location>
    </subcellularLocation>
</comment>
<organism evidence="7 8">
    <name type="scientific">Caulochytrium protostelioides</name>
    <dbReference type="NCBI Taxonomy" id="1555241"/>
    <lineage>
        <taxon>Eukaryota</taxon>
        <taxon>Fungi</taxon>
        <taxon>Fungi incertae sedis</taxon>
        <taxon>Chytridiomycota</taxon>
        <taxon>Chytridiomycota incertae sedis</taxon>
        <taxon>Chytridiomycetes</taxon>
        <taxon>Caulochytriales</taxon>
        <taxon>Caulochytriaceae</taxon>
        <taxon>Caulochytrium</taxon>
    </lineage>
</organism>
<accession>A0A4P9XF15</accession>
<reference evidence="8" key="1">
    <citation type="journal article" date="2018" name="Nat. Microbiol.">
        <title>Leveraging single-cell genomics to expand the fungal tree of life.</title>
        <authorList>
            <person name="Ahrendt S.R."/>
            <person name="Quandt C.A."/>
            <person name="Ciobanu D."/>
            <person name="Clum A."/>
            <person name="Salamov A."/>
            <person name="Andreopoulos B."/>
            <person name="Cheng J.F."/>
            <person name="Woyke T."/>
            <person name="Pelin A."/>
            <person name="Henrissat B."/>
            <person name="Reynolds N.K."/>
            <person name="Benny G.L."/>
            <person name="Smith M.E."/>
            <person name="James T.Y."/>
            <person name="Grigoriev I.V."/>
        </authorList>
    </citation>
    <scope>NUCLEOTIDE SEQUENCE [LARGE SCALE GENOMIC DNA]</scope>
    <source>
        <strain evidence="8">ATCC 52028</strain>
    </source>
</reference>
<feature type="compositionally biased region" description="Low complexity" evidence="5">
    <location>
        <begin position="91"/>
        <end position="128"/>
    </location>
</feature>
<dbReference type="GO" id="GO:0005634">
    <property type="term" value="C:nucleus"/>
    <property type="evidence" value="ECO:0007669"/>
    <property type="project" value="UniProtKB-SubCell"/>
</dbReference>
<evidence type="ECO:0000313" key="8">
    <source>
        <dbReference type="Proteomes" id="UP000274922"/>
    </source>
</evidence>
<dbReference type="STRING" id="1555241.A0A4P9XF15"/>
<name>A0A4P9XF15_9FUNG</name>
<dbReference type="EMBL" id="ML014113">
    <property type="protein sequence ID" value="RKP04167.1"/>
    <property type="molecule type" value="Genomic_DNA"/>
</dbReference>
<feature type="region of interest" description="Disordered" evidence="5">
    <location>
        <begin position="1101"/>
        <end position="1161"/>
    </location>
</feature>
<feature type="compositionally biased region" description="Basic and acidic residues" evidence="5">
    <location>
        <begin position="866"/>
        <end position="882"/>
    </location>
</feature>
<evidence type="ECO:0000313" key="7">
    <source>
        <dbReference type="EMBL" id="RKP04167.1"/>
    </source>
</evidence>
<proteinExistence type="predicted"/>
<dbReference type="Pfam" id="PF12253">
    <property type="entry name" value="CAF1A_dimeriz"/>
    <property type="match status" value="1"/>
</dbReference>
<feature type="region of interest" description="Disordered" evidence="5">
    <location>
        <begin position="1023"/>
        <end position="1043"/>
    </location>
</feature>
<evidence type="ECO:0000256" key="3">
    <source>
        <dbReference type="ARBA" id="ARBA00023204"/>
    </source>
</evidence>
<evidence type="ECO:0000256" key="4">
    <source>
        <dbReference type="ARBA" id="ARBA00023242"/>
    </source>
</evidence>
<evidence type="ECO:0000256" key="5">
    <source>
        <dbReference type="SAM" id="MobiDB-lite"/>
    </source>
</evidence>